<dbReference type="SUPFAM" id="SSF47413">
    <property type="entry name" value="lambda repressor-like DNA-binding domains"/>
    <property type="match status" value="1"/>
</dbReference>
<gene>
    <name evidence="2" type="ORF">GCM10009862_16520</name>
</gene>
<name>A0ABN3PGB9_9MICO</name>
<evidence type="ECO:0000313" key="3">
    <source>
        <dbReference type="Proteomes" id="UP001500274"/>
    </source>
</evidence>
<dbReference type="PROSITE" id="PS50943">
    <property type="entry name" value="HTH_CROC1"/>
    <property type="match status" value="1"/>
</dbReference>
<dbReference type="InterPro" id="IPR010982">
    <property type="entry name" value="Lambda_DNA-bd_dom_sf"/>
</dbReference>
<comment type="caution">
    <text evidence="2">The sequence shown here is derived from an EMBL/GenBank/DDBJ whole genome shotgun (WGS) entry which is preliminary data.</text>
</comment>
<keyword evidence="3" id="KW-1185">Reference proteome</keyword>
<sequence length="70" mass="7599">MGINDAAAAQLRLRLAERGENYRWLALAAKVPYKRVLDEVKNGKKKLSLETAESYGDALGISLPELVAAA</sequence>
<proteinExistence type="predicted"/>
<dbReference type="EMBL" id="BAAARI010000011">
    <property type="protein sequence ID" value="GAA2577898.1"/>
    <property type="molecule type" value="Genomic_DNA"/>
</dbReference>
<evidence type="ECO:0000259" key="1">
    <source>
        <dbReference type="PROSITE" id="PS50943"/>
    </source>
</evidence>
<feature type="domain" description="HTH cro/C1-type" evidence="1">
    <location>
        <begin position="42"/>
        <end position="66"/>
    </location>
</feature>
<evidence type="ECO:0000313" key="2">
    <source>
        <dbReference type="EMBL" id="GAA2577898.1"/>
    </source>
</evidence>
<organism evidence="2 3">
    <name type="scientific">Microbacterium binotii</name>
    <dbReference type="NCBI Taxonomy" id="462710"/>
    <lineage>
        <taxon>Bacteria</taxon>
        <taxon>Bacillati</taxon>
        <taxon>Actinomycetota</taxon>
        <taxon>Actinomycetes</taxon>
        <taxon>Micrococcales</taxon>
        <taxon>Microbacteriaceae</taxon>
        <taxon>Microbacterium</taxon>
    </lineage>
</organism>
<dbReference type="RefSeq" id="WP_344228501.1">
    <property type="nucleotide sequence ID" value="NZ_BAAARI010000011.1"/>
</dbReference>
<dbReference type="Proteomes" id="UP001500274">
    <property type="component" value="Unassembled WGS sequence"/>
</dbReference>
<dbReference type="InterPro" id="IPR001387">
    <property type="entry name" value="Cro/C1-type_HTH"/>
</dbReference>
<protein>
    <recommendedName>
        <fullName evidence="1">HTH cro/C1-type domain-containing protein</fullName>
    </recommendedName>
</protein>
<reference evidence="2 3" key="1">
    <citation type="journal article" date="2019" name="Int. J. Syst. Evol. Microbiol.">
        <title>The Global Catalogue of Microorganisms (GCM) 10K type strain sequencing project: providing services to taxonomists for standard genome sequencing and annotation.</title>
        <authorList>
            <consortium name="The Broad Institute Genomics Platform"/>
            <consortium name="The Broad Institute Genome Sequencing Center for Infectious Disease"/>
            <person name="Wu L."/>
            <person name="Ma J."/>
        </authorList>
    </citation>
    <scope>NUCLEOTIDE SEQUENCE [LARGE SCALE GENOMIC DNA]</scope>
    <source>
        <strain evidence="2 3">JCM 16365</strain>
    </source>
</reference>
<accession>A0ABN3PGB9</accession>